<accession>A0ABU9E673</accession>
<comment type="similarity">
    <text evidence="1">Belongs to the universal stress protein A family.</text>
</comment>
<dbReference type="Gene3D" id="3.40.50.12370">
    <property type="match status" value="1"/>
</dbReference>
<dbReference type="CDD" id="cd00293">
    <property type="entry name" value="USP-like"/>
    <property type="match status" value="2"/>
</dbReference>
<keyword evidence="4" id="KW-1185">Reference proteome</keyword>
<sequence length="297" mass="32378">MTAAPIPTTYPEGKVLACIDESRYAEGVCDYARWSAGQMDAPLSLLHVIPHPPGGVVDASSNLTGAIGFGARKRLLEELAELDARRSRVAVEQGRHLLAAALERLAGEDLPSIETRQRHGELVDALVALEPETRMFVVGKRGTESEGEHGHLGSHLEQIIRALHRPVLIAQQTFAPPRRMLFAHDGSETARRGVQMVARSPLFRGVPCHVVSAGSDPSRYQPALDEAAEVFGKAGFEVTTAVVPGEPQTALPRYLEEHDVDLLIMGAYGHSRVHRFFLGSTTTEMLERCTVSLMVLR</sequence>
<comment type="caution">
    <text evidence="3">The sequence shown here is derived from an EMBL/GenBank/DDBJ whole genome shotgun (WGS) entry which is preliminary data.</text>
</comment>
<dbReference type="Pfam" id="PF00582">
    <property type="entry name" value="Usp"/>
    <property type="match status" value="2"/>
</dbReference>
<dbReference type="EMBL" id="JBBHLI010000002">
    <property type="protein sequence ID" value="MEK9500251.1"/>
    <property type="molecule type" value="Genomic_DNA"/>
</dbReference>
<gene>
    <name evidence="3" type="ORF">WI372_04620</name>
</gene>
<evidence type="ECO:0000259" key="2">
    <source>
        <dbReference type="Pfam" id="PF00582"/>
    </source>
</evidence>
<dbReference type="PRINTS" id="PR01438">
    <property type="entry name" value="UNVRSLSTRESS"/>
</dbReference>
<dbReference type="RefSeq" id="WP_405275267.1">
    <property type="nucleotide sequence ID" value="NZ_CP144380.1"/>
</dbReference>
<organism evidence="3 4">
    <name type="scientific">Gaopeijia maritima</name>
    <dbReference type="NCBI Taxonomy" id="3119007"/>
    <lineage>
        <taxon>Bacteria</taxon>
        <taxon>Pseudomonadati</taxon>
        <taxon>Gemmatimonadota</taxon>
        <taxon>Longimicrobiia</taxon>
        <taxon>Gaopeijiales</taxon>
        <taxon>Gaopeijiaceae</taxon>
        <taxon>Gaopeijia</taxon>
    </lineage>
</organism>
<name>A0ABU9E673_9BACT</name>
<feature type="domain" description="UspA" evidence="2">
    <location>
        <begin position="14"/>
        <end position="169"/>
    </location>
</feature>
<proteinExistence type="inferred from homology"/>
<dbReference type="Proteomes" id="UP001484239">
    <property type="component" value="Unassembled WGS sequence"/>
</dbReference>
<dbReference type="SUPFAM" id="SSF52402">
    <property type="entry name" value="Adenine nucleotide alpha hydrolases-like"/>
    <property type="match status" value="2"/>
</dbReference>
<evidence type="ECO:0000256" key="1">
    <source>
        <dbReference type="ARBA" id="ARBA00008791"/>
    </source>
</evidence>
<dbReference type="InterPro" id="IPR006015">
    <property type="entry name" value="Universal_stress_UspA"/>
</dbReference>
<feature type="domain" description="UspA" evidence="2">
    <location>
        <begin position="178"/>
        <end position="297"/>
    </location>
</feature>
<evidence type="ECO:0000313" key="3">
    <source>
        <dbReference type="EMBL" id="MEK9500251.1"/>
    </source>
</evidence>
<protein>
    <submittedName>
        <fullName evidence="3">Universal stress protein</fullName>
    </submittedName>
</protein>
<dbReference type="PANTHER" id="PTHR46268">
    <property type="entry name" value="STRESS RESPONSE PROTEIN NHAX"/>
    <property type="match status" value="1"/>
</dbReference>
<dbReference type="PANTHER" id="PTHR46268:SF6">
    <property type="entry name" value="UNIVERSAL STRESS PROTEIN UP12"/>
    <property type="match status" value="1"/>
</dbReference>
<reference evidence="3 4" key="1">
    <citation type="submission" date="2024-02" db="EMBL/GenBank/DDBJ databases">
        <title>A novel Gemmatimonadota bacterium.</title>
        <authorList>
            <person name="Du Z.-J."/>
            <person name="Ye Y.-Q."/>
        </authorList>
    </citation>
    <scope>NUCLEOTIDE SEQUENCE [LARGE SCALE GENOMIC DNA]</scope>
    <source>
        <strain evidence="3 4">DH-20</strain>
    </source>
</reference>
<evidence type="ECO:0000313" key="4">
    <source>
        <dbReference type="Proteomes" id="UP001484239"/>
    </source>
</evidence>
<dbReference type="InterPro" id="IPR006016">
    <property type="entry name" value="UspA"/>
</dbReference>